<evidence type="ECO:0000313" key="1">
    <source>
        <dbReference type="Araport" id="AT2G15318"/>
    </source>
</evidence>
<protein>
    <submittedName>
        <fullName evidence="3">Uncharacterized protein</fullName>
    </submittedName>
</protein>
<dbReference type="Araport" id="AT2G15318"/>
<dbReference type="EMBL" id="CACSHJ010000088">
    <property type="protein sequence ID" value="CAA0362125.1"/>
    <property type="molecule type" value="Genomic_DNA"/>
</dbReference>
<dbReference type="KEGG" id="ath:AT2G15318"/>
<dbReference type="Proteomes" id="UP000078284">
    <property type="component" value="Chromosome 2"/>
</dbReference>
<reference evidence="3" key="2">
    <citation type="submission" date="2016-03" db="EMBL/GenBank/DDBJ databases">
        <title>Full-length assembly of Arabidopsis thaliana Ler reveals the complement of translocations and inversions.</title>
        <authorList>
            <person name="Zapata L."/>
            <person name="Schneeberger K."/>
            <person name="Ossowski S."/>
        </authorList>
    </citation>
    <scope>NUCLEOTIDE SEQUENCE [LARGE SCALE GENOMIC DNA]</scope>
    <source>
        <tissue evidence="3">Leaf</tissue>
    </source>
</reference>
<gene>
    <name evidence="1" type="ordered locus">At2g15318</name>
    <name evidence="3" type="ordered locus">AXX17_At2g10500</name>
    <name evidence="4" type="ORF">AN1_LOCUS7899</name>
    <name evidence="2" type="ORF">C24_LOCUS7758</name>
</gene>
<dbReference type="OrthoDB" id="10292592at2759"/>
<evidence type="ECO:0000313" key="3">
    <source>
        <dbReference type="EMBL" id="OAP09358.1"/>
    </source>
</evidence>
<dbReference type="Proteomes" id="UP000426265">
    <property type="component" value="Unassembled WGS sequence"/>
</dbReference>
<dbReference type="AlphaFoldDB" id="A0A178VU67"/>
<sequence length="89" mass="10121">MYGINFWPLVRIYLPAKSGLVSCSNENSLFFMHPSMFPTIFKIRFDLSNLFEKSYLRNFLLLVMLEQRLGHINLGVVSSGASSGVGVFR</sequence>
<dbReference type="EMBL" id="CACRSJ010000105">
    <property type="protein sequence ID" value="VYS52437.1"/>
    <property type="molecule type" value="Genomic_DNA"/>
</dbReference>
<reference evidence="4 6" key="3">
    <citation type="submission" date="2019-11" db="EMBL/GenBank/DDBJ databases">
        <authorList>
            <person name="Jiao W.-B."/>
            <person name="Schneeberger K."/>
        </authorList>
    </citation>
    <scope>NUCLEOTIDE SEQUENCE [LARGE SCALE GENOMIC DNA]</scope>
    <source>
        <strain evidence="6">cv. An-1</strain>
        <strain evidence="7">cv. C24</strain>
    </source>
</reference>
<evidence type="ECO:0000313" key="2">
    <source>
        <dbReference type="EMBL" id="CAA0362125.1"/>
    </source>
</evidence>
<proteinExistence type="predicted"/>
<dbReference type="GeneID" id="28718277"/>
<dbReference type="Proteomes" id="UP000434276">
    <property type="component" value="Unassembled WGS sequence"/>
</dbReference>
<evidence type="ECO:0000313" key="6">
    <source>
        <dbReference type="Proteomes" id="UP000426265"/>
    </source>
</evidence>
<name>A0A178VU67_ARATH</name>
<evidence type="ECO:0000313" key="7">
    <source>
        <dbReference type="Proteomes" id="UP000434276"/>
    </source>
</evidence>
<accession>A0A178VU67</accession>
<dbReference type="ExpressionAtlas" id="A0A178VU67">
    <property type="expression patterns" value="baseline"/>
</dbReference>
<dbReference type="EMBL" id="LUHQ01000002">
    <property type="protein sequence ID" value="OAP09358.1"/>
    <property type="molecule type" value="Genomic_DNA"/>
</dbReference>
<dbReference type="RefSeq" id="NP_001318228.1">
    <property type="nucleotide sequence ID" value="NM_001335449.1"/>
</dbReference>
<reference evidence="5" key="1">
    <citation type="journal article" date="2016" name="Proc. Natl. Acad. Sci. U.S.A.">
        <title>Chromosome-level assembly of Arabidopsis thaliana Ler reveals the extent of translocation and inversion polymorphisms.</title>
        <authorList>
            <person name="Zapata L."/>
            <person name="Ding J."/>
            <person name="Willing E.M."/>
            <person name="Hartwig B."/>
            <person name="Bezdan D."/>
            <person name="Jiao W.B."/>
            <person name="Patel V."/>
            <person name="Velikkakam James G."/>
            <person name="Koornneef M."/>
            <person name="Ossowski S."/>
            <person name="Schneeberger K."/>
        </authorList>
    </citation>
    <scope>NUCLEOTIDE SEQUENCE [LARGE SCALE GENOMIC DNA]</scope>
    <source>
        <strain evidence="5">cv. Landsberg erecta</strain>
    </source>
</reference>
<evidence type="ECO:0000313" key="5">
    <source>
        <dbReference type="Proteomes" id="UP000078284"/>
    </source>
</evidence>
<organism evidence="3 5">
    <name type="scientific">Arabidopsis thaliana</name>
    <name type="common">Mouse-ear cress</name>
    <dbReference type="NCBI Taxonomy" id="3702"/>
    <lineage>
        <taxon>Eukaryota</taxon>
        <taxon>Viridiplantae</taxon>
        <taxon>Streptophyta</taxon>
        <taxon>Embryophyta</taxon>
        <taxon>Tracheophyta</taxon>
        <taxon>Spermatophyta</taxon>
        <taxon>Magnoliopsida</taxon>
        <taxon>eudicotyledons</taxon>
        <taxon>Gunneridae</taxon>
        <taxon>Pentapetalae</taxon>
        <taxon>rosids</taxon>
        <taxon>malvids</taxon>
        <taxon>Brassicales</taxon>
        <taxon>Brassicaceae</taxon>
        <taxon>Camelineae</taxon>
        <taxon>Arabidopsis</taxon>
    </lineage>
</organism>
<evidence type="ECO:0000313" key="4">
    <source>
        <dbReference type="EMBL" id="VYS52437.1"/>
    </source>
</evidence>